<comment type="caution">
    <text evidence="1">The sequence shown here is derived from an EMBL/GenBank/DDBJ whole genome shotgun (WGS) entry which is preliminary data.</text>
</comment>
<gene>
    <name evidence="1" type="ORF">NBRC116591_19310</name>
</gene>
<accession>A0ABQ0A932</accession>
<keyword evidence="2" id="KW-1185">Reference proteome</keyword>
<dbReference type="Proteomes" id="UP001465153">
    <property type="component" value="Unassembled WGS sequence"/>
</dbReference>
<name>A0ABQ0A932_9GAMM</name>
<dbReference type="EMBL" id="BAABWN010000006">
    <property type="protein sequence ID" value="GAA6168120.1"/>
    <property type="molecule type" value="Genomic_DNA"/>
</dbReference>
<dbReference type="RefSeq" id="WP_353302785.1">
    <property type="nucleotide sequence ID" value="NZ_BAABWN010000006.1"/>
</dbReference>
<evidence type="ECO:0000313" key="2">
    <source>
        <dbReference type="Proteomes" id="UP001465153"/>
    </source>
</evidence>
<sequence length="219" mass="24712">MKKGAITLAEGSQDKRYKTDATLVLNGIEERQFVLRTSYDPISIWKTKYAVGMSPFYPRLRGTIKEAALIDNEVWVFGVDGTKAEHIIEAVKVAMQYYKAKPDDILSNVYIKNLNVEDESRYKLDFLVKLNKELYKATVQALKAATSHFGILNEIFIHVYSANTNQKIPAESLHSAMKAGGAHSVQTDPRKITYKSGNNLGTEFQKIRTNMHVARLNIV</sequence>
<protein>
    <submittedName>
        <fullName evidence="1">Uncharacterized protein</fullName>
    </submittedName>
</protein>
<proteinExistence type="predicted"/>
<organism evidence="1 2">
    <name type="scientific">Sessilibacter corallicola</name>
    <dbReference type="NCBI Taxonomy" id="2904075"/>
    <lineage>
        <taxon>Bacteria</taxon>
        <taxon>Pseudomonadati</taxon>
        <taxon>Pseudomonadota</taxon>
        <taxon>Gammaproteobacteria</taxon>
        <taxon>Cellvibrionales</taxon>
        <taxon>Cellvibrionaceae</taxon>
        <taxon>Sessilibacter</taxon>
    </lineage>
</organism>
<reference evidence="1 2" key="1">
    <citation type="submission" date="2024-04" db="EMBL/GenBank/DDBJ databases">
        <title>Draft genome sequence of Sessilibacter corallicola NBRC 116591.</title>
        <authorList>
            <person name="Miyakawa T."/>
            <person name="Kusuya Y."/>
            <person name="Miura T."/>
        </authorList>
    </citation>
    <scope>NUCLEOTIDE SEQUENCE [LARGE SCALE GENOMIC DNA]</scope>
    <source>
        <strain evidence="1 2">KU-00831-HH</strain>
    </source>
</reference>
<evidence type="ECO:0000313" key="1">
    <source>
        <dbReference type="EMBL" id="GAA6168120.1"/>
    </source>
</evidence>